<reference evidence="3 4" key="1">
    <citation type="journal article" date="2015" name="Stand. Genomic Sci.">
        <title>Genomic Encyclopedia of Bacterial and Archaeal Type Strains, Phase III: the genomes of soil and plant-associated and newly described type strains.</title>
        <authorList>
            <person name="Whitman W.B."/>
            <person name="Woyke T."/>
            <person name="Klenk H.P."/>
            <person name="Zhou Y."/>
            <person name="Lilburn T.G."/>
            <person name="Beck B.J."/>
            <person name="De Vos P."/>
            <person name="Vandamme P."/>
            <person name="Eisen J.A."/>
            <person name="Garrity G."/>
            <person name="Hugenholtz P."/>
            <person name="Kyrpides N.C."/>
        </authorList>
    </citation>
    <scope>NUCLEOTIDE SEQUENCE [LARGE SCALE GENOMIC DNA]</scope>
    <source>
        <strain evidence="3 4">CECT 7306</strain>
    </source>
</reference>
<evidence type="ECO:0000256" key="1">
    <source>
        <dbReference type="SAM" id="MobiDB-lite"/>
    </source>
</evidence>
<dbReference type="PANTHER" id="PTHR30390:SF7">
    <property type="entry name" value="PHOSPHOHEPTOSE ISOMERASE"/>
    <property type="match status" value="1"/>
</dbReference>
<dbReference type="NCBIfam" id="NF002805">
    <property type="entry name" value="PRK02947.1"/>
    <property type="match status" value="1"/>
</dbReference>
<dbReference type="InParanoid" id="A0A3N1GWB5"/>
<evidence type="ECO:0000313" key="4">
    <source>
        <dbReference type="Proteomes" id="UP000276232"/>
    </source>
</evidence>
<keyword evidence="4" id="KW-1185">Reference proteome</keyword>
<organism evidence="3 4">
    <name type="scientific">Pseudokineococcus lusitanus</name>
    <dbReference type="NCBI Taxonomy" id="763993"/>
    <lineage>
        <taxon>Bacteria</taxon>
        <taxon>Bacillati</taxon>
        <taxon>Actinomycetota</taxon>
        <taxon>Actinomycetes</taxon>
        <taxon>Kineosporiales</taxon>
        <taxon>Kineosporiaceae</taxon>
        <taxon>Pseudokineococcus</taxon>
    </lineage>
</organism>
<protein>
    <submittedName>
        <fullName evidence="3">Putative phosphosugar-binding protein</fullName>
    </submittedName>
</protein>
<dbReference type="InterPro" id="IPR046348">
    <property type="entry name" value="SIS_dom_sf"/>
</dbReference>
<comment type="caution">
    <text evidence="3">The sequence shown here is derived from an EMBL/GenBank/DDBJ whole genome shotgun (WGS) entry which is preliminary data.</text>
</comment>
<dbReference type="Proteomes" id="UP000276232">
    <property type="component" value="Unassembled WGS sequence"/>
</dbReference>
<dbReference type="RefSeq" id="WP_199720196.1">
    <property type="nucleotide sequence ID" value="NZ_RJKN01000006.1"/>
</dbReference>
<feature type="domain" description="SIS" evidence="2">
    <location>
        <begin position="54"/>
        <end position="244"/>
    </location>
</feature>
<dbReference type="GO" id="GO:1901135">
    <property type="term" value="P:carbohydrate derivative metabolic process"/>
    <property type="evidence" value="ECO:0007669"/>
    <property type="project" value="InterPro"/>
</dbReference>
<evidence type="ECO:0000313" key="3">
    <source>
        <dbReference type="EMBL" id="ROP34528.1"/>
    </source>
</evidence>
<dbReference type="CDD" id="cd05013">
    <property type="entry name" value="SIS_RpiR"/>
    <property type="match status" value="1"/>
</dbReference>
<dbReference type="EMBL" id="RJKN01000006">
    <property type="protein sequence ID" value="ROP34528.1"/>
    <property type="molecule type" value="Genomic_DNA"/>
</dbReference>
<evidence type="ECO:0000259" key="2">
    <source>
        <dbReference type="PROSITE" id="PS51464"/>
    </source>
</evidence>
<dbReference type="PROSITE" id="PS51464">
    <property type="entry name" value="SIS"/>
    <property type="match status" value="1"/>
</dbReference>
<feature type="region of interest" description="Disordered" evidence="1">
    <location>
        <begin position="1"/>
        <end position="20"/>
    </location>
</feature>
<dbReference type="GO" id="GO:0097367">
    <property type="term" value="F:carbohydrate derivative binding"/>
    <property type="evidence" value="ECO:0007669"/>
    <property type="project" value="InterPro"/>
</dbReference>
<sequence length="271" mass="28005">MPPTAETTDGPPAAGTTAVPHGFVPAFEHEVVSRLQKISRLASDGGLDEAVRLVADCIASGGVVHAFGTGHSEAFAMEVAGRAGGLIPTNRVALRDAVLLGDHAIEELYGTPPLERDPAIADDVFATVPRRDGDVFVIASNSGVNGSIVGVALLAKEHGHPVIAVTSLEHTARVQPKHPSGKRLSEVADVVVDNLAPYGDATTSVEGGPDVGAVSSLTSAYVAQLITLGVTALLAERGQEAPLYLSANIPGGDEHNRVLEARYEGRIRRGA</sequence>
<dbReference type="InterPro" id="IPR050099">
    <property type="entry name" value="SIS_GmhA/DiaA_subfam"/>
</dbReference>
<dbReference type="InterPro" id="IPR035472">
    <property type="entry name" value="RpiR-like_SIS"/>
</dbReference>
<name>A0A3N1GWB5_9ACTN</name>
<dbReference type="PANTHER" id="PTHR30390">
    <property type="entry name" value="SEDOHEPTULOSE 7-PHOSPHATE ISOMERASE / DNAA INITIATOR-ASSOCIATING FACTOR FOR REPLICATION INITIATION"/>
    <property type="match status" value="1"/>
</dbReference>
<proteinExistence type="predicted"/>
<gene>
    <name evidence="3" type="ORF">EDC03_2342</name>
</gene>
<dbReference type="SUPFAM" id="SSF53697">
    <property type="entry name" value="SIS domain"/>
    <property type="match status" value="1"/>
</dbReference>
<accession>A0A3N1GWB5</accession>
<dbReference type="InterPro" id="IPR001347">
    <property type="entry name" value="SIS_dom"/>
</dbReference>
<dbReference type="Pfam" id="PF13580">
    <property type="entry name" value="SIS_2"/>
    <property type="match status" value="1"/>
</dbReference>
<dbReference type="Gene3D" id="3.40.50.10490">
    <property type="entry name" value="Glucose-6-phosphate isomerase like protein, domain 1"/>
    <property type="match status" value="1"/>
</dbReference>
<dbReference type="AlphaFoldDB" id="A0A3N1GWB5"/>